<evidence type="ECO:0000313" key="9">
    <source>
        <dbReference type="Proteomes" id="UP001230005"/>
    </source>
</evidence>
<evidence type="ECO:0000256" key="3">
    <source>
        <dbReference type="ARBA" id="ARBA00022692"/>
    </source>
</evidence>
<feature type="domain" description="Putative aromatic acid exporter C-terminal" evidence="7">
    <location>
        <begin position="146"/>
        <end position="310"/>
    </location>
</feature>
<evidence type="ECO:0000256" key="4">
    <source>
        <dbReference type="ARBA" id="ARBA00022989"/>
    </source>
</evidence>
<dbReference type="EMBL" id="JAUSUG010000015">
    <property type="protein sequence ID" value="MDQ0256221.1"/>
    <property type="molecule type" value="Genomic_DNA"/>
</dbReference>
<dbReference type="RefSeq" id="WP_307328012.1">
    <property type="nucleotide sequence ID" value="NZ_JAUSUG010000015.1"/>
</dbReference>
<evidence type="ECO:0000256" key="2">
    <source>
        <dbReference type="ARBA" id="ARBA00022475"/>
    </source>
</evidence>
<keyword evidence="5 6" id="KW-0472">Membrane</keyword>
<feature type="transmembrane region" description="Helical" evidence="6">
    <location>
        <begin position="12"/>
        <end position="41"/>
    </location>
</feature>
<evidence type="ECO:0000256" key="5">
    <source>
        <dbReference type="ARBA" id="ARBA00023136"/>
    </source>
</evidence>
<keyword evidence="3 6" id="KW-0812">Transmembrane</keyword>
<dbReference type="Pfam" id="PF06081">
    <property type="entry name" value="ArAE_1"/>
    <property type="match status" value="1"/>
</dbReference>
<evidence type="ECO:0000313" key="8">
    <source>
        <dbReference type="EMBL" id="MDQ0256221.1"/>
    </source>
</evidence>
<dbReference type="InterPro" id="IPR021062">
    <property type="entry name" value="ArAE_1_C"/>
</dbReference>
<protein>
    <submittedName>
        <fullName evidence="8">Uncharacterized membrane protein YgaE (UPF0421/DUF939 family)</fullName>
    </submittedName>
</protein>
<dbReference type="InterPro" id="IPR038323">
    <property type="entry name" value="ArAE_1_C_sf"/>
</dbReference>
<dbReference type="InterPro" id="IPR010343">
    <property type="entry name" value="ArAE_1"/>
</dbReference>
<organism evidence="8 9">
    <name type="scientific">Evansella vedderi</name>
    <dbReference type="NCBI Taxonomy" id="38282"/>
    <lineage>
        <taxon>Bacteria</taxon>
        <taxon>Bacillati</taxon>
        <taxon>Bacillota</taxon>
        <taxon>Bacilli</taxon>
        <taxon>Bacillales</taxon>
        <taxon>Bacillaceae</taxon>
        <taxon>Evansella</taxon>
    </lineage>
</organism>
<dbReference type="InterPro" id="IPR052984">
    <property type="entry name" value="UPF0421"/>
</dbReference>
<sequence length="322" mass="37208">MFKIGYRTLKTALGASLAIAIAQLFELQFFASAGIITILCVQKTRRKSLQMSWERFFACAIGLFYGSVLFELIGYHPITVGLLLLLFIPTTVLLRVQAGIVTSCVVILHLYTSGYVSVELLLNEFSLIIIGIGCALLMNTYMPSVERQLHQMQQRLERLYAKIFHEYAVYVKYGDRQWDGKEITKAASLLQTAKNISIQNLENHIIRYEDQYYNYFKMREKQLEIIERMMPLLTVIEIQIEQGAMIGQFMEELSEGVTPNNTASLFIHKLEELRKQFKEMPLPSSRGEFEARAALLQLVNEMEQYLIIKQQFQPIRNYSIFI</sequence>
<keyword evidence="4 6" id="KW-1133">Transmembrane helix</keyword>
<feature type="transmembrane region" description="Helical" evidence="6">
    <location>
        <begin position="53"/>
        <end position="75"/>
    </location>
</feature>
<dbReference type="Pfam" id="PF11728">
    <property type="entry name" value="ArAE_1_C"/>
    <property type="match status" value="1"/>
</dbReference>
<proteinExistence type="predicted"/>
<keyword evidence="2" id="KW-1003">Cell membrane</keyword>
<comment type="caution">
    <text evidence="8">The sequence shown here is derived from an EMBL/GenBank/DDBJ whole genome shotgun (WGS) entry which is preliminary data.</text>
</comment>
<gene>
    <name evidence="8" type="ORF">J2S74_003639</name>
</gene>
<evidence type="ECO:0000256" key="1">
    <source>
        <dbReference type="ARBA" id="ARBA00004651"/>
    </source>
</evidence>
<evidence type="ECO:0000259" key="7">
    <source>
        <dbReference type="Pfam" id="PF11728"/>
    </source>
</evidence>
<dbReference type="Proteomes" id="UP001230005">
    <property type="component" value="Unassembled WGS sequence"/>
</dbReference>
<feature type="transmembrane region" description="Helical" evidence="6">
    <location>
        <begin position="120"/>
        <end position="142"/>
    </location>
</feature>
<dbReference type="Gene3D" id="1.20.120.940">
    <property type="entry name" value="Putative aromatic acid exporter, C-terminal domain"/>
    <property type="match status" value="1"/>
</dbReference>
<dbReference type="PANTHER" id="PTHR40064">
    <property type="entry name" value="MEMBRANE PROTEIN-RELATED"/>
    <property type="match status" value="1"/>
</dbReference>
<dbReference type="PANTHER" id="PTHR40064:SF1">
    <property type="entry name" value="MEMBRANE PROTEIN"/>
    <property type="match status" value="1"/>
</dbReference>
<accession>A0ABT9ZYA2</accession>
<evidence type="ECO:0000256" key="6">
    <source>
        <dbReference type="SAM" id="Phobius"/>
    </source>
</evidence>
<comment type="subcellular location">
    <subcellularLocation>
        <location evidence="1">Cell membrane</location>
        <topology evidence="1">Multi-pass membrane protein</topology>
    </subcellularLocation>
</comment>
<keyword evidence="9" id="KW-1185">Reference proteome</keyword>
<feature type="transmembrane region" description="Helical" evidence="6">
    <location>
        <begin position="81"/>
        <end position="108"/>
    </location>
</feature>
<name>A0ABT9ZYA2_9BACI</name>
<reference evidence="8 9" key="1">
    <citation type="submission" date="2023-07" db="EMBL/GenBank/DDBJ databases">
        <title>Genomic Encyclopedia of Type Strains, Phase IV (KMG-IV): sequencing the most valuable type-strain genomes for metagenomic binning, comparative biology and taxonomic classification.</title>
        <authorList>
            <person name="Goeker M."/>
        </authorList>
    </citation>
    <scope>NUCLEOTIDE SEQUENCE [LARGE SCALE GENOMIC DNA]</scope>
    <source>
        <strain evidence="8 9">DSM 9768</strain>
    </source>
</reference>